<dbReference type="Proteomes" id="UP001215598">
    <property type="component" value="Unassembled WGS sequence"/>
</dbReference>
<comment type="caution">
    <text evidence="7">The sequence shown here is derived from an EMBL/GenBank/DDBJ whole genome shotgun (WGS) entry which is preliminary data.</text>
</comment>
<feature type="region of interest" description="Disordered" evidence="5">
    <location>
        <begin position="1"/>
        <end position="20"/>
    </location>
</feature>
<evidence type="ECO:0000256" key="5">
    <source>
        <dbReference type="SAM" id="MobiDB-lite"/>
    </source>
</evidence>
<feature type="domain" description="MYND-type" evidence="6">
    <location>
        <begin position="25"/>
        <end position="72"/>
    </location>
</feature>
<dbReference type="GO" id="GO:0008270">
    <property type="term" value="F:zinc ion binding"/>
    <property type="evidence" value="ECO:0007669"/>
    <property type="project" value="UniProtKB-KW"/>
</dbReference>
<evidence type="ECO:0000259" key="6">
    <source>
        <dbReference type="PROSITE" id="PS50865"/>
    </source>
</evidence>
<reference evidence="7" key="1">
    <citation type="submission" date="2023-03" db="EMBL/GenBank/DDBJ databases">
        <title>Massive genome expansion in bonnet fungi (Mycena s.s.) driven by repeated elements and novel gene families across ecological guilds.</title>
        <authorList>
            <consortium name="Lawrence Berkeley National Laboratory"/>
            <person name="Harder C.B."/>
            <person name="Miyauchi S."/>
            <person name="Viragh M."/>
            <person name="Kuo A."/>
            <person name="Thoen E."/>
            <person name="Andreopoulos B."/>
            <person name="Lu D."/>
            <person name="Skrede I."/>
            <person name="Drula E."/>
            <person name="Henrissat B."/>
            <person name="Morin E."/>
            <person name="Kohler A."/>
            <person name="Barry K."/>
            <person name="LaButti K."/>
            <person name="Morin E."/>
            <person name="Salamov A."/>
            <person name="Lipzen A."/>
            <person name="Mereny Z."/>
            <person name="Hegedus B."/>
            <person name="Baldrian P."/>
            <person name="Stursova M."/>
            <person name="Weitz H."/>
            <person name="Taylor A."/>
            <person name="Grigoriev I.V."/>
            <person name="Nagy L.G."/>
            <person name="Martin F."/>
            <person name="Kauserud H."/>
        </authorList>
    </citation>
    <scope>NUCLEOTIDE SEQUENCE</scope>
    <source>
        <strain evidence="7">CBHHK182m</strain>
    </source>
</reference>
<organism evidence="7 8">
    <name type="scientific">Mycena metata</name>
    <dbReference type="NCBI Taxonomy" id="1033252"/>
    <lineage>
        <taxon>Eukaryota</taxon>
        <taxon>Fungi</taxon>
        <taxon>Dikarya</taxon>
        <taxon>Basidiomycota</taxon>
        <taxon>Agaricomycotina</taxon>
        <taxon>Agaricomycetes</taxon>
        <taxon>Agaricomycetidae</taxon>
        <taxon>Agaricales</taxon>
        <taxon>Marasmiineae</taxon>
        <taxon>Mycenaceae</taxon>
        <taxon>Mycena</taxon>
    </lineage>
</organism>
<dbReference type="Gene3D" id="6.10.140.2220">
    <property type="match status" value="1"/>
</dbReference>
<evidence type="ECO:0000256" key="2">
    <source>
        <dbReference type="ARBA" id="ARBA00022771"/>
    </source>
</evidence>
<protein>
    <recommendedName>
        <fullName evidence="6">MYND-type domain-containing protein</fullName>
    </recommendedName>
</protein>
<keyword evidence="8" id="KW-1185">Reference proteome</keyword>
<dbReference type="Pfam" id="PF01753">
    <property type="entry name" value="zf-MYND"/>
    <property type="match status" value="1"/>
</dbReference>
<dbReference type="InterPro" id="IPR002893">
    <property type="entry name" value="Znf_MYND"/>
</dbReference>
<dbReference type="AlphaFoldDB" id="A0AAD7MZS9"/>
<evidence type="ECO:0000256" key="4">
    <source>
        <dbReference type="PROSITE-ProRule" id="PRU00134"/>
    </source>
</evidence>
<dbReference type="EMBL" id="JARKIB010000106">
    <property type="protein sequence ID" value="KAJ7739604.1"/>
    <property type="molecule type" value="Genomic_DNA"/>
</dbReference>
<dbReference type="SUPFAM" id="SSF144232">
    <property type="entry name" value="HIT/MYND zinc finger-like"/>
    <property type="match status" value="1"/>
</dbReference>
<name>A0AAD7MZS9_9AGAR</name>
<keyword evidence="3" id="KW-0862">Zinc</keyword>
<keyword evidence="1" id="KW-0479">Metal-binding</keyword>
<gene>
    <name evidence="7" type="ORF">B0H16DRAFT_1568573</name>
</gene>
<dbReference type="PROSITE" id="PS50865">
    <property type="entry name" value="ZF_MYND_2"/>
    <property type="match status" value="1"/>
</dbReference>
<sequence length="231" mass="26468">MDQTRPRKSKKEKSGDRNGARNSVCCVCGWEQKNQQERFRTCSGCKEKLGIRRYYCSRDCQKTDWKTHKEVCGSHDFWDYTHKPLLASEADFDRPAALRCQLALIDFDPDVLYHIAPATDDTIRFTLKDKMLGVSFRRVRDKAFATCDLEAIAIVAQVLVMAGGPTCEETVYRQLEEEYDVPRADLADLVQALVDDQTLDPLGRSALMFVHQNNMTKHPSEFWKGLARPLD</sequence>
<evidence type="ECO:0000313" key="7">
    <source>
        <dbReference type="EMBL" id="KAJ7739604.1"/>
    </source>
</evidence>
<accession>A0AAD7MZS9</accession>
<evidence type="ECO:0000256" key="1">
    <source>
        <dbReference type="ARBA" id="ARBA00022723"/>
    </source>
</evidence>
<feature type="compositionally biased region" description="Basic residues" evidence="5">
    <location>
        <begin position="1"/>
        <end position="11"/>
    </location>
</feature>
<evidence type="ECO:0000313" key="8">
    <source>
        <dbReference type="Proteomes" id="UP001215598"/>
    </source>
</evidence>
<evidence type="ECO:0000256" key="3">
    <source>
        <dbReference type="ARBA" id="ARBA00022833"/>
    </source>
</evidence>
<proteinExistence type="predicted"/>
<keyword evidence="2 4" id="KW-0863">Zinc-finger</keyword>